<dbReference type="AlphaFoldDB" id="A0A929F9G4"/>
<proteinExistence type="predicted"/>
<evidence type="ECO:0000256" key="1">
    <source>
        <dbReference type="SAM" id="MobiDB-lite"/>
    </source>
</evidence>
<comment type="caution">
    <text evidence="3">The sequence shown here is derived from an EMBL/GenBank/DDBJ whole genome shotgun (WGS) entry which is preliminary data.</text>
</comment>
<protein>
    <submittedName>
        <fullName evidence="3">Uncharacterized protein</fullName>
    </submittedName>
</protein>
<feature type="signal peptide" evidence="2">
    <location>
        <begin position="1"/>
        <end position="24"/>
    </location>
</feature>
<organism evidence="3 4">
    <name type="scientific">Leptolyngbya cf. ectocarpi LEGE 11479</name>
    <dbReference type="NCBI Taxonomy" id="1828722"/>
    <lineage>
        <taxon>Bacteria</taxon>
        <taxon>Bacillati</taxon>
        <taxon>Cyanobacteriota</taxon>
        <taxon>Cyanophyceae</taxon>
        <taxon>Leptolyngbyales</taxon>
        <taxon>Leptolyngbyaceae</taxon>
        <taxon>Leptolyngbya group</taxon>
        <taxon>Leptolyngbya</taxon>
    </lineage>
</organism>
<accession>A0A929F9G4</accession>
<feature type="chain" id="PRO_5038014997" evidence="2">
    <location>
        <begin position="25"/>
        <end position="117"/>
    </location>
</feature>
<sequence length="117" mass="12502">MTRLKPFNIASLLLSGVMTTTLLAGINRSPAQAEPLAASATAKVDPKDQSEPQEQKSQSEKPEQPAQASPPKASAKTPETKTVTPKPKTKKNSSVPERIEPFIQADAVALGQWLVTK</sequence>
<reference evidence="3" key="1">
    <citation type="submission" date="2020-10" db="EMBL/GenBank/DDBJ databases">
        <authorList>
            <person name="Castelo-Branco R."/>
            <person name="Eusebio N."/>
            <person name="Adriana R."/>
            <person name="Vieira A."/>
            <person name="Brugerolle De Fraissinette N."/>
            <person name="Rezende De Castro R."/>
            <person name="Schneider M.P."/>
            <person name="Vasconcelos V."/>
            <person name="Leao P.N."/>
        </authorList>
    </citation>
    <scope>NUCLEOTIDE SEQUENCE</scope>
    <source>
        <strain evidence="3">LEGE 11479</strain>
    </source>
</reference>
<keyword evidence="2" id="KW-0732">Signal</keyword>
<dbReference type="RefSeq" id="WP_228015957.1">
    <property type="nucleotide sequence ID" value="NZ_JADEXP010000102.1"/>
</dbReference>
<gene>
    <name evidence="3" type="ORF">IQ260_12880</name>
</gene>
<feature type="compositionally biased region" description="Low complexity" evidence="1">
    <location>
        <begin position="64"/>
        <end position="86"/>
    </location>
</feature>
<keyword evidence="4" id="KW-1185">Reference proteome</keyword>
<dbReference type="EMBL" id="JADEXP010000102">
    <property type="protein sequence ID" value="MBE9067554.1"/>
    <property type="molecule type" value="Genomic_DNA"/>
</dbReference>
<feature type="non-terminal residue" evidence="3">
    <location>
        <position position="117"/>
    </location>
</feature>
<evidence type="ECO:0000256" key="2">
    <source>
        <dbReference type="SAM" id="SignalP"/>
    </source>
</evidence>
<evidence type="ECO:0000313" key="3">
    <source>
        <dbReference type="EMBL" id="MBE9067554.1"/>
    </source>
</evidence>
<feature type="region of interest" description="Disordered" evidence="1">
    <location>
        <begin position="32"/>
        <end position="100"/>
    </location>
</feature>
<dbReference type="Proteomes" id="UP000615026">
    <property type="component" value="Unassembled WGS sequence"/>
</dbReference>
<name>A0A929F9G4_LEPEC</name>
<feature type="compositionally biased region" description="Basic and acidic residues" evidence="1">
    <location>
        <begin position="44"/>
        <end position="63"/>
    </location>
</feature>
<evidence type="ECO:0000313" key="4">
    <source>
        <dbReference type="Proteomes" id="UP000615026"/>
    </source>
</evidence>